<feature type="domain" description="Non-canonical E2 ubiquitin-conjugating enzyme C-terminal" evidence="2">
    <location>
        <begin position="408"/>
        <end position="673"/>
    </location>
</feature>
<gene>
    <name evidence="3" type="ORF">PPROV_000864000</name>
</gene>
<dbReference type="Pfam" id="PF09418">
    <property type="entry name" value="DUF2009"/>
    <property type="match status" value="2"/>
</dbReference>
<feature type="region of interest" description="Disordered" evidence="1">
    <location>
        <begin position="110"/>
        <end position="170"/>
    </location>
</feature>
<protein>
    <recommendedName>
        <fullName evidence="2">Non-canonical E2 ubiquitin-conjugating enzyme C-terminal domain-containing protein</fullName>
    </recommendedName>
</protein>
<dbReference type="Proteomes" id="UP000660262">
    <property type="component" value="Unassembled WGS sequence"/>
</dbReference>
<feature type="domain" description="Non-canonical E2 ubiquitin-conjugating enzyme C-terminal" evidence="2">
    <location>
        <begin position="191"/>
        <end position="384"/>
    </location>
</feature>
<dbReference type="OrthoDB" id="406045at2759"/>
<accession>A0A830HQV2</accession>
<dbReference type="PANTHER" id="PTHR31560:SF0">
    <property type="entry name" value="UPF0652 PROTEIN C22H10.08"/>
    <property type="match status" value="1"/>
</dbReference>
<evidence type="ECO:0000313" key="4">
    <source>
        <dbReference type="Proteomes" id="UP000660262"/>
    </source>
</evidence>
<keyword evidence="4" id="KW-1185">Reference proteome</keyword>
<dbReference type="InterPro" id="IPR018553">
    <property type="entry name" value="E2_Ub-conjug_enz"/>
</dbReference>
<proteinExistence type="predicted"/>
<dbReference type="PANTHER" id="PTHR31560">
    <property type="entry name" value="UPF0652 PROTEIN C16A11.03C-RELATED"/>
    <property type="match status" value="1"/>
</dbReference>
<dbReference type="EMBL" id="BNJQ01000027">
    <property type="protein sequence ID" value="GHP09906.1"/>
    <property type="molecule type" value="Genomic_DNA"/>
</dbReference>
<sequence length="676" mass="74345">MADAPLHAALDESLRDAEMLTDEDMGGSVFSISAATAEAAHEATVAAQEEAGRRMAVAREQMAEFATQRATDLESIEQALVAFRDSLPAAAQQQCTQAIDLARQALEDSRTTATEAAKDAAQQRGADGAGTSASALLRVAKRGRDDEGDEAPNAEAEASAPAPAAAAAAAATGTTPQGSVCLADAHPREVARYIPMRLETPHERNLLRLLESALHVSEYTDKVDILSYSGKTKRVQKQLMEVCAILSGLLVATDYRAGQELVTDRNFADNATFFQCAFEVGRRHKVLNPEKMRGEYGKLMYLLMDAQNEDIRQLLEFELVKPLKTVHARLEEAGMLNVLDDPLVVQATAEIREAPGKPRAQVQREIKAKEAAREALVKKYTGGGVSLRDRDVMKSLFGLVGGGGASSTTLRPEELRQCLYSLSDHNAYLRFNKEPVDTAIKYLEGWFASPDSAELQLSINVGMNGARLSHNHARQYTYVRQTLYLWREIMGDMFRLWCLAEDDLLKRNSYYRLTDTGQGLNRVQAAPKVSSAMHGILNRCMHRLGGGWVGSSVVHLGDHNVPNALMFIDKYTQVPRILGPLIRVVEEVERACRSDAKVSAYVESVFGTVERCQKIIMCDFFKHAFDGSGADNFFDAGSCIDGRLTSAWNWCSKVEKKVYWPVFKLCGFAGFDGDFK</sequence>
<evidence type="ECO:0000313" key="3">
    <source>
        <dbReference type="EMBL" id="GHP09906.1"/>
    </source>
</evidence>
<organism evidence="3 4">
    <name type="scientific">Pycnococcus provasolii</name>
    <dbReference type="NCBI Taxonomy" id="41880"/>
    <lineage>
        <taxon>Eukaryota</taxon>
        <taxon>Viridiplantae</taxon>
        <taxon>Chlorophyta</taxon>
        <taxon>Pseudoscourfieldiophyceae</taxon>
        <taxon>Pseudoscourfieldiales</taxon>
        <taxon>Pycnococcaceae</taxon>
        <taxon>Pycnococcus</taxon>
    </lineage>
</organism>
<feature type="compositionally biased region" description="Low complexity" evidence="1">
    <location>
        <begin position="119"/>
        <end position="130"/>
    </location>
</feature>
<feature type="compositionally biased region" description="Low complexity" evidence="1">
    <location>
        <begin position="153"/>
        <end position="170"/>
    </location>
</feature>
<dbReference type="InterPro" id="IPR057668">
    <property type="entry name" value="E2_Ub-conjug_enz_C"/>
</dbReference>
<name>A0A830HQV2_9CHLO</name>
<evidence type="ECO:0000256" key="1">
    <source>
        <dbReference type="SAM" id="MobiDB-lite"/>
    </source>
</evidence>
<dbReference type="AlphaFoldDB" id="A0A830HQV2"/>
<reference evidence="3" key="1">
    <citation type="submission" date="2020-10" db="EMBL/GenBank/DDBJ databases">
        <title>Unveiling of a novel bifunctional photoreceptor, Dualchrome1, isolated from a cosmopolitan green alga.</title>
        <authorList>
            <person name="Suzuki S."/>
            <person name="Kawachi M."/>
        </authorList>
    </citation>
    <scope>NUCLEOTIDE SEQUENCE</scope>
    <source>
        <strain evidence="3">NIES 2893</strain>
    </source>
</reference>
<comment type="caution">
    <text evidence="3">The sequence shown here is derived from an EMBL/GenBank/DDBJ whole genome shotgun (WGS) entry which is preliminary data.</text>
</comment>
<evidence type="ECO:0000259" key="2">
    <source>
        <dbReference type="Pfam" id="PF09418"/>
    </source>
</evidence>